<comment type="similarity">
    <text evidence="2">Belongs to the clavaminate synthase family.</text>
</comment>
<keyword evidence="9" id="KW-1185">Reference proteome</keyword>
<feature type="domain" description="TauD/TfdA-like" evidence="7">
    <location>
        <begin position="92"/>
        <end position="291"/>
    </location>
</feature>
<dbReference type="InterPro" id="IPR042098">
    <property type="entry name" value="TauD-like_sf"/>
</dbReference>
<dbReference type="SUPFAM" id="SSF51197">
    <property type="entry name" value="Clavaminate synthase-like"/>
    <property type="match status" value="1"/>
</dbReference>
<evidence type="ECO:0000256" key="5">
    <source>
        <dbReference type="ARBA" id="ARBA00023004"/>
    </source>
</evidence>
<evidence type="ECO:0000259" key="7">
    <source>
        <dbReference type="Pfam" id="PF02668"/>
    </source>
</evidence>
<keyword evidence="8" id="KW-0223">Dioxygenase</keyword>
<evidence type="ECO:0000313" key="8">
    <source>
        <dbReference type="EMBL" id="MFD0885303.1"/>
    </source>
</evidence>
<sequence>MLTTVDALEYGLSDADRAALREAARSSADGASLERLLPSGLSRFLQDFRTGRGTAGYAVISGVELGELPPTPSDYTVGILLDHETTGTMRVIAECLGGLVGYADEKGGSFIHEVHPVRGEEDHIENTGSVAFDFHTENVHHPLRPDFLGLLCLRQDHERVAATRVSSVRHAVSHLEPWQLAALREARFESLYPTSFVRGQSGPRPSTNPHPVVFGPESQPLMRYNSHNTRAMDEEGGTALKALSEALEAVCHNLVLRPGDLVIVDNHVAAHGRSAFVPRYDGRDRWLRRFYAIEATPRWARGMMVRPRVLPPVPNVLGVF</sequence>
<organism evidence="8 9">
    <name type="scientific">Streptosporangium algeriense</name>
    <dbReference type="NCBI Taxonomy" id="1682748"/>
    <lineage>
        <taxon>Bacteria</taxon>
        <taxon>Bacillati</taxon>
        <taxon>Actinomycetota</taxon>
        <taxon>Actinomycetes</taxon>
        <taxon>Streptosporangiales</taxon>
        <taxon>Streptosporangiaceae</taxon>
        <taxon>Streptosporangium</taxon>
    </lineage>
</organism>
<comment type="caution">
    <text evidence="8">The sequence shown here is derived from an EMBL/GenBank/DDBJ whole genome shotgun (WGS) entry which is preliminary data.</text>
</comment>
<dbReference type="InterPro" id="IPR003819">
    <property type="entry name" value="TauD/TfdA-like"/>
</dbReference>
<dbReference type="PANTHER" id="PTHR10696">
    <property type="entry name" value="GAMMA-BUTYROBETAINE HYDROXYLASE-RELATED"/>
    <property type="match status" value="1"/>
</dbReference>
<name>A0ABW3DN48_9ACTN</name>
<keyword evidence="3" id="KW-0479">Metal-binding</keyword>
<evidence type="ECO:0000256" key="4">
    <source>
        <dbReference type="ARBA" id="ARBA00023002"/>
    </source>
</evidence>
<gene>
    <name evidence="8" type="ORF">ACFQ08_12175</name>
</gene>
<dbReference type="Pfam" id="PF02668">
    <property type="entry name" value="TauD"/>
    <property type="match status" value="1"/>
</dbReference>
<proteinExistence type="inferred from homology"/>
<dbReference type="InterPro" id="IPR050411">
    <property type="entry name" value="AlphaKG_dependent_hydroxylases"/>
</dbReference>
<dbReference type="Proteomes" id="UP001597024">
    <property type="component" value="Unassembled WGS sequence"/>
</dbReference>
<protein>
    <submittedName>
        <fullName evidence="8">TauD/TfdA family dioxygenase</fullName>
    </submittedName>
</protein>
<dbReference type="EMBL" id="JBHTHX010000329">
    <property type="protein sequence ID" value="MFD0885303.1"/>
    <property type="molecule type" value="Genomic_DNA"/>
</dbReference>
<evidence type="ECO:0000256" key="3">
    <source>
        <dbReference type="ARBA" id="ARBA00022723"/>
    </source>
</evidence>
<reference evidence="9" key="1">
    <citation type="journal article" date="2019" name="Int. J. Syst. Evol. Microbiol.">
        <title>The Global Catalogue of Microorganisms (GCM) 10K type strain sequencing project: providing services to taxonomists for standard genome sequencing and annotation.</title>
        <authorList>
            <consortium name="The Broad Institute Genomics Platform"/>
            <consortium name="The Broad Institute Genome Sequencing Center for Infectious Disease"/>
            <person name="Wu L."/>
            <person name="Ma J."/>
        </authorList>
    </citation>
    <scope>NUCLEOTIDE SEQUENCE [LARGE SCALE GENOMIC DNA]</scope>
    <source>
        <strain evidence="9">CCUG 62974</strain>
    </source>
</reference>
<dbReference type="PIRSF" id="PIRSF019543">
    <property type="entry name" value="Clavaminate_syn"/>
    <property type="match status" value="1"/>
</dbReference>
<keyword evidence="4" id="KW-0560">Oxidoreductase</keyword>
<accession>A0ABW3DN48</accession>
<keyword evidence="6" id="KW-0045">Antibiotic biosynthesis</keyword>
<evidence type="ECO:0000256" key="1">
    <source>
        <dbReference type="ARBA" id="ARBA00001954"/>
    </source>
</evidence>
<evidence type="ECO:0000313" key="9">
    <source>
        <dbReference type="Proteomes" id="UP001597024"/>
    </source>
</evidence>
<dbReference type="PANTHER" id="PTHR10696:SF56">
    <property type="entry name" value="TAUD_TFDA-LIKE DOMAIN-CONTAINING PROTEIN"/>
    <property type="match status" value="1"/>
</dbReference>
<dbReference type="InterPro" id="IPR014503">
    <property type="entry name" value="Clavaminate_syn-like"/>
</dbReference>
<dbReference type="Gene3D" id="3.60.130.10">
    <property type="entry name" value="Clavaminate synthase-like"/>
    <property type="match status" value="1"/>
</dbReference>
<keyword evidence="5" id="KW-0408">Iron</keyword>
<evidence type="ECO:0000256" key="2">
    <source>
        <dbReference type="ARBA" id="ARBA00008425"/>
    </source>
</evidence>
<evidence type="ECO:0000256" key="6">
    <source>
        <dbReference type="ARBA" id="ARBA00023194"/>
    </source>
</evidence>
<dbReference type="GO" id="GO:0051213">
    <property type="term" value="F:dioxygenase activity"/>
    <property type="evidence" value="ECO:0007669"/>
    <property type="project" value="UniProtKB-KW"/>
</dbReference>
<comment type="cofactor">
    <cofactor evidence="1">
        <name>Fe(2+)</name>
        <dbReference type="ChEBI" id="CHEBI:29033"/>
    </cofactor>
</comment>